<dbReference type="Pfam" id="PF19300">
    <property type="entry name" value="BPD_transp_1_N"/>
    <property type="match status" value="1"/>
</dbReference>
<evidence type="ECO:0000256" key="7">
    <source>
        <dbReference type="RuleBase" id="RU363032"/>
    </source>
</evidence>
<feature type="transmembrane region" description="Helical" evidence="7">
    <location>
        <begin position="12"/>
        <end position="30"/>
    </location>
</feature>
<evidence type="ECO:0000256" key="1">
    <source>
        <dbReference type="ARBA" id="ARBA00004651"/>
    </source>
</evidence>
<dbReference type="RefSeq" id="WP_252470507.1">
    <property type="nucleotide sequence ID" value="NZ_JAMHFY010000016.1"/>
</dbReference>
<evidence type="ECO:0000256" key="4">
    <source>
        <dbReference type="ARBA" id="ARBA00022692"/>
    </source>
</evidence>
<keyword evidence="2 7" id="KW-0813">Transport</keyword>
<dbReference type="InterPro" id="IPR000515">
    <property type="entry name" value="MetI-like"/>
</dbReference>
<evidence type="ECO:0000259" key="8">
    <source>
        <dbReference type="PROSITE" id="PS50928"/>
    </source>
</evidence>
<feature type="transmembrane region" description="Helical" evidence="7">
    <location>
        <begin position="172"/>
        <end position="191"/>
    </location>
</feature>
<reference evidence="9" key="1">
    <citation type="submission" date="2022-05" db="EMBL/GenBank/DDBJ databases">
        <title>Expanded diversity of anoxic marine methylotrophy in a Black Sea sulfate reducing microorganism.</title>
        <authorList>
            <person name="Fischer P.Q."/>
            <person name="Stams A.J.M."/>
            <person name="Villanueva L."/>
            <person name="Sousa D.Z."/>
        </authorList>
    </citation>
    <scope>NUCLEOTIDE SEQUENCE</scope>
    <source>
        <strain evidence="9">P130</strain>
    </source>
</reference>
<feature type="transmembrane region" description="Helical" evidence="7">
    <location>
        <begin position="272"/>
        <end position="298"/>
    </location>
</feature>
<dbReference type="Pfam" id="PF00528">
    <property type="entry name" value="BPD_transp_1"/>
    <property type="match status" value="1"/>
</dbReference>
<protein>
    <submittedName>
        <fullName evidence="9">ABC transporter permease</fullName>
    </submittedName>
</protein>
<accession>A0ABT8QQW6</accession>
<keyword evidence="5 7" id="KW-1133">Transmembrane helix</keyword>
<comment type="caution">
    <text evidence="9">The sequence shown here is derived from an EMBL/GenBank/DDBJ whole genome shotgun (WGS) entry which is preliminary data.</text>
</comment>
<comment type="similarity">
    <text evidence="7">Belongs to the binding-protein-dependent transport system permease family.</text>
</comment>
<gene>
    <name evidence="9" type="ORF">M8H41_12850</name>
</gene>
<dbReference type="CDD" id="cd06261">
    <property type="entry name" value="TM_PBP2"/>
    <property type="match status" value="1"/>
</dbReference>
<evidence type="ECO:0000313" key="10">
    <source>
        <dbReference type="Proteomes" id="UP001176021"/>
    </source>
</evidence>
<evidence type="ECO:0000256" key="3">
    <source>
        <dbReference type="ARBA" id="ARBA00022475"/>
    </source>
</evidence>
<keyword evidence="10" id="KW-1185">Reference proteome</keyword>
<name>A0ABT8QQW6_9FIRM</name>
<dbReference type="EMBL" id="JAMJEV010000010">
    <property type="protein sequence ID" value="MDO0823736.1"/>
    <property type="molecule type" value="Genomic_DNA"/>
</dbReference>
<keyword evidence="4 7" id="KW-0812">Transmembrane</keyword>
<dbReference type="PANTHER" id="PTHR30465:SF74">
    <property type="entry name" value="OLIGOPEPTIDE TRANSPORT SYSTEM PERMEASE PROTEIN OPPB"/>
    <property type="match status" value="1"/>
</dbReference>
<dbReference type="PANTHER" id="PTHR30465">
    <property type="entry name" value="INNER MEMBRANE ABC TRANSPORTER"/>
    <property type="match status" value="1"/>
</dbReference>
<evidence type="ECO:0000256" key="6">
    <source>
        <dbReference type="ARBA" id="ARBA00023136"/>
    </source>
</evidence>
<evidence type="ECO:0000313" key="9">
    <source>
        <dbReference type="EMBL" id="MDO0823736.1"/>
    </source>
</evidence>
<feature type="transmembrane region" description="Helical" evidence="7">
    <location>
        <begin position="98"/>
        <end position="121"/>
    </location>
</feature>
<organism evidence="9 10">
    <name type="scientific">Desulfosporosinus nitroreducens</name>
    <dbReference type="NCBI Taxonomy" id="2018668"/>
    <lineage>
        <taxon>Bacteria</taxon>
        <taxon>Bacillati</taxon>
        <taxon>Bacillota</taxon>
        <taxon>Clostridia</taxon>
        <taxon>Eubacteriales</taxon>
        <taxon>Desulfitobacteriaceae</taxon>
        <taxon>Desulfosporosinus</taxon>
    </lineage>
</organism>
<sequence length="310" mass="34359">MARYLFGRIVSALLVVWLVVTLTFFLMHAIPGGPFSSEKILPPAIMENINQRYHLNDPLANQYLDYLKNIAHFNFGPTFRYEGRTVNDLFREGLPKTIALGLVATVLALVGGTMMGIIAALKQNKAPDYIATFLATIGVSVPSFVLATFLQYFVGFKTHWFPPIGWGEAKNLVLPALALSAYPIAQITRLTRSSMLDVLNQDYIRTAKSKGLPGYIIVLRHALRNALIPVVTFMGPFFAYILTGNFVVEYVFNIPGIGQFFVTSIGNRDYPVIMGTTILFATLLVTFNLLVDIAYTVVDPRIKLTGRKGA</sequence>
<feature type="transmembrane region" description="Helical" evidence="7">
    <location>
        <begin position="226"/>
        <end position="252"/>
    </location>
</feature>
<dbReference type="InterPro" id="IPR035906">
    <property type="entry name" value="MetI-like_sf"/>
</dbReference>
<dbReference type="Gene3D" id="1.10.3720.10">
    <property type="entry name" value="MetI-like"/>
    <property type="match status" value="1"/>
</dbReference>
<dbReference type="InterPro" id="IPR045621">
    <property type="entry name" value="BPD_transp_1_N"/>
</dbReference>
<proteinExistence type="inferred from homology"/>
<evidence type="ECO:0000256" key="5">
    <source>
        <dbReference type="ARBA" id="ARBA00022989"/>
    </source>
</evidence>
<dbReference type="PROSITE" id="PS50928">
    <property type="entry name" value="ABC_TM1"/>
    <property type="match status" value="1"/>
</dbReference>
<dbReference type="SUPFAM" id="SSF161098">
    <property type="entry name" value="MetI-like"/>
    <property type="match status" value="1"/>
</dbReference>
<keyword evidence="6 7" id="KW-0472">Membrane</keyword>
<feature type="transmembrane region" description="Helical" evidence="7">
    <location>
        <begin position="133"/>
        <end position="152"/>
    </location>
</feature>
<evidence type="ECO:0000256" key="2">
    <source>
        <dbReference type="ARBA" id="ARBA00022448"/>
    </source>
</evidence>
<keyword evidence="3" id="KW-1003">Cell membrane</keyword>
<dbReference type="Proteomes" id="UP001176021">
    <property type="component" value="Unassembled WGS sequence"/>
</dbReference>
<feature type="domain" description="ABC transmembrane type-1" evidence="8">
    <location>
        <begin position="94"/>
        <end position="291"/>
    </location>
</feature>
<comment type="subcellular location">
    <subcellularLocation>
        <location evidence="1 7">Cell membrane</location>
        <topology evidence="1 7">Multi-pass membrane protein</topology>
    </subcellularLocation>
</comment>